<evidence type="ECO:0000259" key="8">
    <source>
        <dbReference type="PROSITE" id="PS51332"/>
    </source>
</evidence>
<dbReference type="Pfam" id="PF04055">
    <property type="entry name" value="Radical_SAM"/>
    <property type="match status" value="1"/>
</dbReference>
<evidence type="ECO:0000313" key="10">
    <source>
        <dbReference type="EMBL" id="MBT0654520.1"/>
    </source>
</evidence>
<name>A0ABS5SGN7_9BACT</name>
<dbReference type="SFLD" id="SFLDS00029">
    <property type="entry name" value="Radical_SAM"/>
    <property type="match status" value="1"/>
</dbReference>
<dbReference type="InterPro" id="IPR006638">
    <property type="entry name" value="Elp3/MiaA/NifB-like_rSAM"/>
</dbReference>
<dbReference type="SFLD" id="SFLDG01123">
    <property type="entry name" value="methyltransferase_(Class_B)"/>
    <property type="match status" value="1"/>
</dbReference>
<dbReference type="Proteomes" id="UP000756860">
    <property type="component" value="Unassembled WGS sequence"/>
</dbReference>
<keyword evidence="11" id="KW-1185">Reference proteome</keyword>
<dbReference type="PANTHER" id="PTHR43409:SF7">
    <property type="entry name" value="BLL1977 PROTEIN"/>
    <property type="match status" value="1"/>
</dbReference>
<comment type="caution">
    <text evidence="10">The sequence shown here is derived from an EMBL/GenBank/DDBJ whole genome shotgun (WGS) entry which is preliminary data.</text>
</comment>
<sequence length="578" mass="65791">MKVALIGAELEENLGLRYMVSALEQAGHRARIFPFNDETELATVVRQIAAFAPHIAGLSMVFTGRAREFCRLARSLRESGFAGHLTAGGHFAALNCRQLMQDFPEFDSIALGEGEKLICELAANLSNLSDVPGFCYRDRDRTIRVNPSAGNPEELDLLPFPRRDTFHEYYGKPIASILSSRGCWRSCAFCSIDAWYRSGGGSKFRIRSVPNIVAEMSELYHGNGVRIFNFQDDNFFLPDRAKALARFTELRDSLWREGVKDIAIAVKARPDSINREAMSVLDDLGVFRVFLGVENASERELENLNRKCSRDAIENALHILNDVDVHVAYNLLMFEPDTTLEDILINLRFMERHMDNPFNFCRAEAYAATGLEKKLRRDGILVGDYFGFDYRIKDPHVEAFHKIANYAFFDRNFNDFGLHYFNMEVDFSFQLLRRFHPDLLSQELRSEVRSFIKETNIDTYRCLSRIWDMVQAIDPADQETLRNAMGGVRLRVDDGGIALRARGERILERLRRAWVEQRPERADTTPVNREISLLGGGYPYFGRESLANAGADPVGPGFFGGGTPIPYAEFRRRLAEQK</sequence>
<keyword evidence="4" id="KW-0949">S-adenosyl-L-methionine</keyword>
<dbReference type="RefSeq" id="WP_214176528.1">
    <property type="nucleotide sequence ID" value="NZ_JAHCVK010000011.1"/>
</dbReference>
<dbReference type="EMBL" id="JAHCVK010000011">
    <property type="protein sequence ID" value="MBT0654520.1"/>
    <property type="molecule type" value="Genomic_DNA"/>
</dbReference>
<feature type="domain" description="Radical SAM core" evidence="9">
    <location>
        <begin position="169"/>
        <end position="402"/>
    </location>
</feature>
<comment type="cofactor">
    <cofactor evidence="1">
        <name>[4Fe-4S] cluster</name>
        <dbReference type="ChEBI" id="CHEBI:49883"/>
    </cofactor>
</comment>
<dbReference type="PROSITE" id="PS51332">
    <property type="entry name" value="B12_BINDING"/>
    <property type="match status" value="1"/>
</dbReference>
<dbReference type="InterPro" id="IPR058240">
    <property type="entry name" value="rSAM_sf"/>
</dbReference>
<evidence type="ECO:0000256" key="5">
    <source>
        <dbReference type="ARBA" id="ARBA00022723"/>
    </source>
</evidence>
<dbReference type="Pfam" id="PF02310">
    <property type="entry name" value="B12-binding"/>
    <property type="match status" value="1"/>
</dbReference>
<evidence type="ECO:0000256" key="3">
    <source>
        <dbReference type="ARBA" id="ARBA00022679"/>
    </source>
</evidence>
<dbReference type="InterPro" id="IPR006158">
    <property type="entry name" value="Cobalamin-bd"/>
</dbReference>
<evidence type="ECO:0000256" key="7">
    <source>
        <dbReference type="ARBA" id="ARBA00023014"/>
    </source>
</evidence>
<reference evidence="10 11" key="1">
    <citation type="submission" date="2021-05" db="EMBL/GenBank/DDBJ databases">
        <title>The draft genome of Geobacter luticola JCM 17780.</title>
        <authorList>
            <person name="Xu Z."/>
            <person name="Masuda Y."/>
            <person name="Itoh H."/>
            <person name="Senoo K."/>
        </authorList>
    </citation>
    <scope>NUCLEOTIDE SEQUENCE [LARGE SCALE GENOMIC DNA]</scope>
    <source>
        <strain evidence="10 11">JCM 17780</strain>
    </source>
</reference>
<dbReference type="SMART" id="SM00729">
    <property type="entry name" value="Elp3"/>
    <property type="match status" value="1"/>
</dbReference>
<keyword evidence="5" id="KW-0479">Metal-binding</keyword>
<dbReference type="Gene3D" id="3.40.50.280">
    <property type="entry name" value="Cobalamin-binding domain"/>
    <property type="match status" value="1"/>
</dbReference>
<dbReference type="SUPFAM" id="SSF102114">
    <property type="entry name" value="Radical SAM enzymes"/>
    <property type="match status" value="1"/>
</dbReference>
<evidence type="ECO:0000256" key="6">
    <source>
        <dbReference type="ARBA" id="ARBA00023004"/>
    </source>
</evidence>
<gene>
    <name evidence="10" type="ORF">KI810_15825</name>
</gene>
<evidence type="ECO:0000259" key="9">
    <source>
        <dbReference type="PROSITE" id="PS51918"/>
    </source>
</evidence>
<dbReference type="PROSITE" id="PS51918">
    <property type="entry name" value="RADICAL_SAM"/>
    <property type="match status" value="1"/>
</dbReference>
<evidence type="ECO:0000256" key="1">
    <source>
        <dbReference type="ARBA" id="ARBA00001966"/>
    </source>
</evidence>
<proteinExistence type="predicted"/>
<accession>A0ABS5SGN7</accession>
<dbReference type="SFLD" id="SFLDG01082">
    <property type="entry name" value="B12-binding_domain_containing"/>
    <property type="match status" value="1"/>
</dbReference>
<keyword evidence="6" id="KW-0408">Iron</keyword>
<feature type="domain" description="B12-binding" evidence="8">
    <location>
        <begin position="1"/>
        <end position="132"/>
    </location>
</feature>
<keyword evidence="3" id="KW-0808">Transferase</keyword>
<evidence type="ECO:0000256" key="2">
    <source>
        <dbReference type="ARBA" id="ARBA00022603"/>
    </source>
</evidence>
<dbReference type="InterPro" id="IPR051198">
    <property type="entry name" value="BchE-like"/>
</dbReference>
<evidence type="ECO:0000256" key="4">
    <source>
        <dbReference type="ARBA" id="ARBA00022691"/>
    </source>
</evidence>
<dbReference type="InterPro" id="IPR034466">
    <property type="entry name" value="Methyltransferase_Class_B"/>
</dbReference>
<evidence type="ECO:0000313" key="11">
    <source>
        <dbReference type="Proteomes" id="UP000756860"/>
    </source>
</evidence>
<dbReference type="InterPro" id="IPR007197">
    <property type="entry name" value="rSAM"/>
</dbReference>
<dbReference type="InterPro" id="IPR023404">
    <property type="entry name" value="rSAM_horseshoe"/>
</dbReference>
<dbReference type="Gene3D" id="3.80.30.20">
    <property type="entry name" value="tm_1862 like domain"/>
    <property type="match status" value="1"/>
</dbReference>
<dbReference type="PANTHER" id="PTHR43409">
    <property type="entry name" value="ANAEROBIC MAGNESIUM-PROTOPORPHYRIN IX MONOMETHYL ESTER CYCLASE-RELATED"/>
    <property type="match status" value="1"/>
</dbReference>
<protein>
    <submittedName>
        <fullName evidence="10">B12-binding domain-containing radical SAM protein</fullName>
    </submittedName>
</protein>
<organism evidence="10 11">
    <name type="scientific">Geomobilimonas luticola</name>
    <dbReference type="NCBI Taxonomy" id="1114878"/>
    <lineage>
        <taxon>Bacteria</taxon>
        <taxon>Pseudomonadati</taxon>
        <taxon>Thermodesulfobacteriota</taxon>
        <taxon>Desulfuromonadia</taxon>
        <taxon>Geobacterales</taxon>
        <taxon>Geobacteraceae</taxon>
        <taxon>Geomobilimonas</taxon>
    </lineage>
</organism>
<keyword evidence="2" id="KW-0489">Methyltransferase</keyword>
<keyword evidence="7" id="KW-0411">Iron-sulfur</keyword>